<dbReference type="Gene3D" id="2.30.130.110">
    <property type="match status" value="1"/>
</dbReference>
<dbReference type="InterPro" id="IPR013974">
    <property type="entry name" value="SAF"/>
</dbReference>
<dbReference type="GO" id="GO:0008789">
    <property type="term" value="F:altronate dehydratase activity"/>
    <property type="evidence" value="ECO:0007669"/>
    <property type="project" value="UniProtKB-EC"/>
</dbReference>
<dbReference type="Proteomes" id="UP000238739">
    <property type="component" value="Unassembled WGS sequence"/>
</dbReference>
<dbReference type="InterPro" id="IPR044144">
    <property type="entry name" value="SAF_UxaA/GarD"/>
</dbReference>
<dbReference type="AlphaFoldDB" id="A0A2N9DUU7"/>
<dbReference type="EC" id="4.2.1.7" evidence="4"/>
<evidence type="ECO:0000259" key="3">
    <source>
        <dbReference type="SMART" id="SM00858"/>
    </source>
</evidence>
<gene>
    <name evidence="4" type="primary">uxaA</name>
    <name evidence="4" type="ORF">LFUMFP_210086</name>
</gene>
<protein>
    <submittedName>
        <fullName evidence="4">Altronate hydrolase</fullName>
        <ecNumber evidence="4">4.2.1.7</ecNumber>
    </submittedName>
</protein>
<dbReference type="Pfam" id="PF04295">
    <property type="entry name" value="GD_AH_second"/>
    <property type="match status" value="1"/>
</dbReference>
<keyword evidence="4" id="KW-0378">Hydrolase</keyword>
<proteinExistence type="inferred from homology"/>
<keyword evidence="2 4" id="KW-0456">Lyase</keyword>
<dbReference type="Pfam" id="PF08666">
    <property type="entry name" value="SAF"/>
    <property type="match status" value="1"/>
</dbReference>
<feature type="domain" description="SAF" evidence="3">
    <location>
        <begin position="11"/>
        <end position="82"/>
    </location>
</feature>
<reference evidence="4" key="1">
    <citation type="submission" date="2018-01" db="EMBL/GenBank/DDBJ databases">
        <authorList>
            <person name="Chaillou S."/>
        </authorList>
    </citation>
    <scope>NUCLEOTIDE SEQUENCE [LARGE SCALE GENOMIC DNA]</scope>
    <source>
        <strain evidence="4">MFPC41A2801</strain>
    </source>
</reference>
<dbReference type="EMBL" id="OGVC01000014">
    <property type="protein sequence ID" value="SPC37985.1"/>
    <property type="molecule type" value="Genomic_DNA"/>
</dbReference>
<dbReference type="GO" id="GO:0016787">
    <property type="term" value="F:hydrolase activity"/>
    <property type="evidence" value="ECO:0007669"/>
    <property type="project" value="UniProtKB-KW"/>
</dbReference>
<dbReference type="RefSeq" id="WP_106483135.1">
    <property type="nucleotide sequence ID" value="NZ_LT984417.1"/>
</dbReference>
<organism evidence="4 5">
    <name type="scientific">Latilactobacillus fuchuensis</name>
    <dbReference type="NCBI Taxonomy" id="164393"/>
    <lineage>
        <taxon>Bacteria</taxon>
        <taxon>Bacillati</taxon>
        <taxon>Bacillota</taxon>
        <taxon>Bacilli</taxon>
        <taxon>Lactobacillales</taxon>
        <taxon>Lactobacillaceae</taxon>
        <taxon>Latilactobacillus</taxon>
    </lineage>
</organism>
<accession>A0A2N9DUU7</accession>
<keyword evidence="5" id="KW-1185">Reference proteome</keyword>
<evidence type="ECO:0000313" key="4">
    <source>
        <dbReference type="EMBL" id="SPC37985.1"/>
    </source>
</evidence>
<dbReference type="InterPro" id="IPR007392">
    <property type="entry name" value="GD_AH_second"/>
</dbReference>
<dbReference type="Pfam" id="PF20629">
    <property type="entry name" value="GD_AH_C"/>
    <property type="match status" value="1"/>
</dbReference>
<dbReference type="PANTHER" id="PTHR30536">
    <property type="entry name" value="ALTRONATE/GALACTARATE DEHYDRATASE"/>
    <property type="match status" value="1"/>
</dbReference>
<evidence type="ECO:0000256" key="1">
    <source>
        <dbReference type="ARBA" id="ARBA00010986"/>
    </source>
</evidence>
<comment type="similarity">
    <text evidence="1">Belongs to the UxaA family.</text>
</comment>
<dbReference type="GO" id="GO:0019698">
    <property type="term" value="P:D-galacturonate catabolic process"/>
    <property type="evidence" value="ECO:0007669"/>
    <property type="project" value="TreeGrafter"/>
</dbReference>
<evidence type="ECO:0000256" key="2">
    <source>
        <dbReference type="ARBA" id="ARBA00023239"/>
    </source>
</evidence>
<dbReference type="PANTHER" id="PTHR30536:SF5">
    <property type="entry name" value="ALTRONATE DEHYDRATASE"/>
    <property type="match status" value="1"/>
</dbReference>
<comment type="caution">
    <text evidence="4">The sequence shown here is derived from an EMBL/GenBank/DDBJ whole genome shotgun (WGS) entry which is preliminary data.</text>
</comment>
<name>A0A2N9DUU7_9LACO</name>
<dbReference type="InterPro" id="IPR048332">
    <property type="entry name" value="GD_AH_C"/>
</dbReference>
<evidence type="ECO:0000313" key="5">
    <source>
        <dbReference type="Proteomes" id="UP000238739"/>
    </source>
</evidence>
<dbReference type="InterPro" id="IPR052172">
    <property type="entry name" value="UxaA_altronate/galactarate_dh"/>
</dbReference>
<sequence length="499" mass="54642">MNAYIILNALDNVAVALQDIMTGTEFEIHNQIVKVTSDIKRGHKFAIMPIGLNQDVIKYGFPIGHATAAIQTGEWVHVHNLATNLNSKLDYQYEPRSIQNHYQAGDQRTFMGYRRSTGKIGIRNNLYIIPTVGCINPLLDIVVQQFKALHPDNGSFDDVILLKHPYGCSQLGDDFEMTRRILVDAATQPNAGGVLVFGLGCENNQMAGMKAAIEAYQPIDEQRMKFLVSQEVKDELGDALDYMEELNEAAKDDQRVECPLSELKVGLKCGGSDGLSGVTANPLLGRLSDFVVAQGGSTVLTEVPEMFGAESILMSRAKDEATFDKTVALINNFKDYFESYHQPIYENPSPGNKEGGISTLEDKSLGCTQKSGTSAVCDVLNYGDKIKHSGLTMLQAPGNDLVSSSALASADCQMVLFTTGRGTPFATYVPTVKVASNSYIADKKQRWIDFDAGQLMTKSMDELADEFIQFIIDTASGRKTNNEKYGIHGIAIFKNGVTE</sequence>
<dbReference type="CDD" id="cd11613">
    <property type="entry name" value="SAF_AH_GD"/>
    <property type="match status" value="1"/>
</dbReference>
<dbReference type="SMART" id="SM00858">
    <property type="entry name" value="SAF"/>
    <property type="match status" value="1"/>
</dbReference>